<dbReference type="PROSITE" id="PS01124">
    <property type="entry name" value="HTH_ARAC_FAMILY_2"/>
    <property type="match status" value="1"/>
</dbReference>
<evidence type="ECO:0000256" key="1">
    <source>
        <dbReference type="ARBA" id="ARBA00023015"/>
    </source>
</evidence>
<organism evidence="5 6">
    <name type="scientific">Phyllobacterium phragmitis</name>
    <dbReference type="NCBI Taxonomy" id="2670329"/>
    <lineage>
        <taxon>Bacteria</taxon>
        <taxon>Pseudomonadati</taxon>
        <taxon>Pseudomonadota</taxon>
        <taxon>Alphaproteobacteria</taxon>
        <taxon>Hyphomicrobiales</taxon>
        <taxon>Phyllobacteriaceae</taxon>
        <taxon>Phyllobacterium</taxon>
    </lineage>
</organism>
<dbReference type="SUPFAM" id="SSF46689">
    <property type="entry name" value="Homeodomain-like"/>
    <property type="match status" value="2"/>
</dbReference>
<dbReference type="RefSeq" id="WP_105740971.1">
    <property type="nucleotide sequence ID" value="NZ_PVBR01000003.1"/>
</dbReference>
<dbReference type="InterPro" id="IPR018062">
    <property type="entry name" value="HTH_AraC-typ_CS"/>
</dbReference>
<evidence type="ECO:0000256" key="3">
    <source>
        <dbReference type="ARBA" id="ARBA00023163"/>
    </source>
</evidence>
<dbReference type="PANTHER" id="PTHR46796:SF7">
    <property type="entry name" value="ARAC FAMILY TRANSCRIPTIONAL REGULATOR"/>
    <property type="match status" value="1"/>
</dbReference>
<name>A0A2S9IWM6_9HYPH</name>
<dbReference type="Pfam" id="PF12833">
    <property type="entry name" value="HTH_18"/>
    <property type="match status" value="1"/>
</dbReference>
<keyword evidence="1" id="KW-0805">Transcription regulation</keyword>
<evidence type="ECO:0000256" key="2">
    <source>
        <dbReference type="ARBA" id="ARBA00023125"/>
    </source>
</evidence>
<keyword evidence="3" id="KW-0804">Transcription</keyword>
<comment type="caution">
    <text evidence="5">The sequence shown here is derived from an EMBL/GenBank/DDBJ whole genome shotgun (WGS) entry which is preliminary data.</text>
</comment>
<dbReference type="Proteomes" id="UP000239434">
    <property type="component" value="Unassembled WGS sequence"/>
</dbReference>
<dbReference type="InterPro" id="IPR020449">
    <property type="entry name" value="Tscrpt_reg_AraC-type_HTH"/>
</dbReference>
<sequence>MFDHKSETRPALRVQPPGDLVSELLLGMRLNGIHYKRIQMTPPFGIGFGAVEGRAQFHFVARGPVLLRTAGGTVQMLDTHDAVLLPRGGMHDLLSAPDLPSRDIITYDAIPLCEMVGAIISCAEETCRTKDALIFSGCMEFDLGGMHSLVALMPEVMHVGTLLGRQPEILPMLEAMEREARMERAGYAGILARLADVVSATIVRGWVECGCGDATGWIEALRDPRLGRVIAALHREPGRDWTVAELAAEMGSSRSVFAERFLEVTGMTPVRYLTELRMRLAAQWIGRERMPIESVAHRLGYGSQAAFSRAFKRVIGRSPGAVRAAAS</sequence>
<protein>
    <submittedName>
        <fullName evidence="5">AraC family transcriptional regulator</fullName>
    </submittedName>
</protein>
<evidence type="ECO:0000313" key="6">
    <source>
        <dbReference type="Proteomes" id="UP000239434"/>
    </source>
</evidence>
<proteinExistence type="predicted"/>
<dbReference type="InterPro" id="IPR032783">
    <property type="entry name" value="AraC_lig"/>
</dbReference>
<feature type="domain" description="HTH araC/xylS-type" evidence="4">
    <location>
        <begin position="227"/>
        <end position="325"/>
    </location>
</feature>
<dbReference type="GO" id="GO:0003700">
    <property type="term" value="F:DNA-binding transcription factor activity"/>
    <property type="evidence" value="ECO:0007669"/>
    <property type="project" value="InterPro"/>
</dbReference>
<evidence type="ECO:0000313" key="5">
    <source>
        <dbReference type="EMBL" id="PRD44890.1"/>
    </source>
</evidence>
<reference evidence="5 6" key="1">
    <citation type="submission" date="2018-02" db="EMBL/GenBank/DDBJ databases">
        <title>The draft genome of Phyllobacterium sp. 1N-3.</title>
        <authorList>
            <person name="Liu L."/>
            <person name="Li L."/>
            <person name="Zhang X."/>
            <person name="Wang T."/>
            <person name="Liang L."/>
        </authorList>
    </citation>
    <scope>NUCLEOTIDE SEQUENCE [LARGE SCALE GENOMIC DNA]</scope>
    <source>
        <strain evidence="5 6">1N-3</strain>
    </source>
</reference>
<dbReference type="EMBL" id="PVBR01000003">
    <property type="protein sequence ID" value="PRD44890.1"/>
    <property type="molecule type" value="Genomic_DNA"/>
</dbReference>
<dbReference type="AlphaFoldDB" id="A0A2S9IWM6"/>
<dbReference type="PANTHER" id="PTHR46796">
    <property type="entry name" value="HTH-TYPE TRANSCRIPTIONAL ACTIVATOR RHAS-RELATED"/>
    <property type="match status" value="1"/>
</dbReference>
<dbReference type="InterPro" id="IPR009057">
    <property type="entry name" value="Homeodomain-like_sf"/>
</dbReference>
<dbReference type="Gene3D" id="1.10.10.60">
    <property type="entry name" value="Homeodomain-like"/>
    <property type="match status" value="2"/>
</dbReference>
<gene>
    <name evidence="5" type="ORF">C5748_05820</name>
</gene>
<accession>A0A2S9IWM6</accession>
<dbReference type="PROSITE" id="PS00041">
    <property type="entry name" value="HTH_ARAC_FAMILY_1"/>
    <property type="match status" value="1"/>
</dbReference>
<dbReference type="InterPro" id="IPR018060">
    <property type="entry name" value="HTH_AraC"/>
</dbReference>
<keyword evidence="2" id="KW-0238">DNA-binding</keyword>
<dbReference type="GO" id="GO:0043565">
    <property type="term" value="F:sequence-specific DNA binding"/>
    <property type="evidence" value="ECO:0007669"/>
    <property type="project" value="InterPro"/>
</dbReference>
<dbReference type="InterPro" id="IPR050204">
    <property type="entry name" value="AraC_XylS_family_regulators"/>
</dbReference>
<dbReference type="PRINTS" id="PR00032">
    <property type="entry name" value="HTHARAC"/>
</dbReference>
<dbReference type="Pfam" id="PF12852">
    <property type="entry name" value="Cupin_6"/>
    <property type="match status" value="1"/>
</dbReference>
<evidence type="ECO:0000259" key="4">
    <source>
        <dbReference type="PROSITE" id="PS01124"/>
    </source>
</evidence>
<keyword evidence="6" id="KW-1185">Reference proteome</keyword>
<dbReference type="SMART" id="SM00342">
    <property type="entry name" value="HTH_ARAC"/>
    <property type="match status" value="1"/>
</dbReference>